<evidence type="ECO:0000256" key="1">
    <source>
        <dbReference type="SAM" id="SignalP"/>
    </source>
</evidence>
<evidence type="ECO:0000313" key="3">
    <source>
        <dbReference type="EMBL" id="EKX55478.1"/>
    </source>
</evidence>
<dbReference type="InterPro" id="IPR051556">
    <property type="entry name" value="N-term/lysine_N-AcTrnsfr"/>
</dbReference>
<dbReference type="OrthoDB" id="10025747at2759"/>
<dbReference type="EnsemblProtists" id="EKX55478">
    <property type="protein sequence ID" value="EKX55478"/>
    <property type="gene ID" value="GUITHDRAFT_99255"/>
</dbReference>
<dbReference type="SUPFAM" id="SSF55729">
    <property type="entry name" value="Acyl-CoA N-acyltransferases (Nat)"/>
    <property type="match status" value="1"/>
</dbReference>
<dbReference type="PaxDb" id="55529-EKX55478"/>
<feature type="signal peptide" evidence="1">
    <location>
        <begin position="1"/>
        <end position="24"/>
    </location>
</feature>
<dbReference type="PANTHER" id="PTHR42919">
    <property type="entry name" value="N-ALPHA-ACETYLTRANSFERASE"/>
    <property type="match status" value="1"/>
</dbReference>
<accession>L1K539</accession>
<reference evidence="5" key="2">
    <citation type="submission" date="2012-11" db="EMBL/GenBank/DDBJ databases">
        <authorList>
            <person name="Kuo A."/>
            <person name="Curtis B.A."/>
            <person name="Tanifuji G."/>
            <person name="Burki F."/>
            <person name="Gruber A."/>
            <person name="Irimia M."/>
            <person name="Maruyama S."/>
            <person name="Arias M.C."/>
            <person name="Ball S.G."/>
            <person name="Gile G.H."/>
            <person name="Hirakawa Y."/>
            <person name="Hopkins J.F."/>
            <person name="Rensing S.A."/>
            <person name="Schmutz J."/>
            <person name="Symeonidi A."/>
            <person name="Elias M."/>
            <person name="Eveleigh R.J."/>
            <person name="Herman E.K."/>
            <person name="Klute M.J."/>
            <person name="Nakayama T."/>
            <person name="Obornik M."/>
            <person name="Reyes-Prieto A."/>
            <person name="Armbrust E.V."/>
            <person name="Aves S.J."/>
            <person name="Beiko R.G."/>
            <person name="Coutinho P."/>
            <person name="Dacks J.B."/>
            <person name="Durnford D.G."/>
            <person name="Fast N.M."/>
            <person name="Green B.R."/>
            <person name="Grisdale C."/>
            <person name="Hempe F."/>
            <person name="Henrissat B."/>
            <person name="Hoppner M.P."/>
            <person name="Ishida K.-I."/>
            <person name="Kim E."/>
            <person name="Koreny L."/>
            <person name="Kroth P.G."/>
            <person name="Liu Y."/>
            <person name="Malik S.-B."/>
            <person name="Maier U.G."/>
            <person name="McRose D."/>
            <person name="Mock T."/>
            <person name="Neilson J.A."/>
            <person name="Onodera N.T."/>
            <person name="Poole A.M."/>
            <person name="Pritham E.J."/>
            <person name="Richards T.A."/>
            <person name="Rocap G."/>
            <person name="Roy S.W."/>
            <person name="Sarai C."/>
            <person name="Schaack S."/>
            <person name="Shirato S."/>
            <person name="Slamovits C.H."/>
            <person name="Spencer D.F."/>
            <person name="Suzuki S."/>
            <person name="Worden A.Z."/>
            <person name="Zauner S."/>
            <person name="Barry K."/>
            <person name="Bell C."/>
            <person name="Bharti A.K."/>
            <person name="Crow J.A."/>
            <person name="Grimwood J."/>
            <person name="Kramer R."/>
            <person name="Lindquist E."/>
            <person name="Lucas S."/>
            <person name="Salamov A."/>
            <person name="McFadden G.I."/>
            <person name="Lane C.E."/>
            <person name="Keeling P.J."/>
            <person name="Gray M.W."/>
            <person name="Grigoriev I.V."/>
            <person name="Archibald J.M."/>
        </authorList>
    </citation>
    <scope>NUCLEOTIDE SEQUENCE</scope>
    <source>
        <strain evidence="5">CCMP2712</strain>
    </source>
</reference>
<dbReference type="InterPro" id="IPR000182">
    <property type="entry name" value="GNAT_dom"/>
</dbReference>
<keyword evidence="1" id="KW-0732">Signal</keyword>
<dbReference type="RefSeq" id="XP_005842458.1">
    <property type="nucleotide sequence ID" value="XM_005842401.1"/>
</dbReference>
<dbReference type="Pfam" id="PF00583">
    <property type="entry name" value="Acetyltransf_1"/>
    <property type="match status" value="1"/>
</dbReference>
<dbReference type="HOGENOM" id="CLU_907454_0_0_1"/>
<sequence length="307" mass="34275">MCYRKAILASSLVALLLVLQEKRRQFFCSFGKCSSCRNAQPLRAVEAPQPSILMADMGPSQPATLLISRADAGDLRSIASLRAREPEACPPRARTAELSRQGLYLRELEKLACGTAALFATIESSEPLNVEDLQEFSNLKEMLDARFMSQEMFDQSVQSLQERYSDVTIRRTVGAVDVDDIRGVTESIQHHSMSAFKNSCYISNFLVDSKYRRRGIGSRLLKAVTRYAHEKGFGAMILSVEGNNQSALRLYEKNGFREVDDAGVYSSLRRIFQARFAVPISSLVFVKSVSKEEATSCYNQQQSLKPG</sequence>
<dbReference type="CDD" id="cd04301">
    <property type="entry name" value="NAT_SF"/>
    <property type="match status" value="1"/>
</dbReference>
<dbReference type="PROSITE" id="PS51186">
    <property type="entry name" value="GNAT"/>
    <property type="match status" value="1"/>
</dbReference>
<dbReference type="InterPro" id="IPR016181">
    <property type="entry name" value="Acyl_CoA_acyltransferase"/>
</dbReference>
<dbReference type="PANTHER" id="PTHR42919:SF20">
    <property type="entry name" value="GCN5-RELATED N-ACETYLTRANSFERASE 10, CHLOROPLASTIC"/>
    <property type="match status" value="1"/>
</dbReference>
<dbReference type="Gene3D" id="3.40.630.30">
    <property type="match status" value="1"/>
</dbReference>
<protein>
    <recommendedName>
        <fullName evidence="2">N-acetyltransferase domain-containing protein</fullName>
    </recommendedName>
</protein>
<dbReference type="Proteomes" id="UP000011087">
    <property type="component" value="Unassembled WGS sequence"/>
</dbReference>
<proteinExistence type="predicted"/>
<dbReference type="KEGG" id="gtt:GUITHDRAFT_99255"/>
<evidence type="ECO:0000313" key="4">
    <source>
        <dbReference type="EnsemblProtists" id="EKX55478"/>
    </source>
</evidence>
<dbReference type="GeneID" id="17312188"/>
<feature type="chain" id="PRO_5008772241" description="N-acetyltransferase domain-containing protein" evidence="1">
    <location>
        <begin position="25"/>
        <end position="307"/>
    </location>
</feature>
<dbReference type="STRING" id="905079.L1K539"/>
<dbReference type="GO" id="GO:0031415">
    <property type="term" value="C:NatA complex"/>
    <property type="evidence" value="ECO:0007669"/>
    <property type="project" value="TreeGrafter"/>
</dbReference>
<dbReference type="AlphaFoldDB" id="L1K539"/>
<name>L1K539_GUITC</name>
<dbReference type="EMBL" id="JH992965">
    <property type="protein sequence ID" value="EKX55478.1"/>
    <property type="molecule type" value="Genomic_DNA"/>
</dbReference>
<evidence type="ECO:0000313" key="5">
    <source>
        <dbReference type="Proteomes" id="UP000011087"/>
    </source>
</evidence>
<reference evidence="3 5" key="1">
    <citation type="journal article" date="2012" name="Nature">
        <title>Algal genomes reveal evolutionary mosaicism and the fate of nucleomorphs.</title>
        <authorList>
            <consortium name="DOE Joint Genome Institute"/>
            <person name="Curtis B.A."/>
            <person name="Tanifuji G."/>
            <person name="Burki F."/>
            <person name="Gruber A."/>
            <person name="Irimia M."/>
            <person name="Maruyama S."/>
            <person name="Arias M.C."/>
            <person name="Ball S.G."/>
            <person name="Gile G.H."/>
            <person name="Hirakawa Y."/>
            <person name="Hopkins J.F."/>
            <person name="Kuo A."/>
            <person name="Rensing S.A."/>
            <person name="Schmutz J."/>
            <person name="Symeonidi A."/>
            <person name="Elias M."/>
            <person name="Eveleigh R.J."/>
            <person name="Herman E.K."/>
            <person name="Klute M.J."/>
            <person name="Nakayama T."/>
            <person name="Obornik M."/>
            <person name="Reyes-Prieto A."/>
            <person name="Armbrust E.V."/>
            <person name="Aves S.J."/>
            <person name="Beiko R.G."/>
            <person name="Coutinho P."/>
            <person name="Dacks J.B."/>
            <person name="Durnford D.G."/>
            <person name="Fast N.M."/>
            <person name="Green B.R."/>
            <person name="Grisdale C.J."/>
            <person name="Hempel F."/>
            <person name="Henrissat B."/>
            <person name="Hoppner M.P."/>
            <person name="Ishida K."/>
            <person name="Kim E."/>
            <person name="Koreny L."/>
            <person name="Kroth P.G."/>
            <person name="Liu Y."/>
            <person name="Malik S.B."/>
            <person name="Maier U.G."/>
            <person name="McRose D."/>
            <person name="Mock T."/>
            <person name="Neilson J.A."/>
            <person name="Onodera N.T."/>
            <person name="Poole A.M."/>
            <person name="Pritham E.J."/>
            <person name="Richards T.A."/>
            <person name="Rocap G."/>
            <person name="Roy S.W."/>
            <person name="Sarai C."/>
            <person name="Schaack S."/>
            <person name="Shirato S."/>
            <person name="Slamovits C.H."/>
            <person name="Spencer D.F."/>
            <person name="Suzuki S."/>
            <person name="Worden A.Z."/>
            <person name="Zauner S."/>
            <person name="Barry K."/>
            <person name="Bell C."/>
            <person name="Bharti A.K."/>
            <person name="Crow J.A."/>
            <person name="Grimwood J."/>
            <person name="Kramer R."/>
            <person name="Lindquist E."/>
            <person name="Lucas S."/>
            <person name="Salamov A."/>
            <person name="McFadden G.I."/>
            <person name="Lane C.E."/>
            <person name="Keeling P.J."/>
            <person name="Gray M.W."/>
            <person name="Grigoriev I.V."/>
            <person name="Archibald J.M."/>
        </authorList>
    </citation>
    <scope>NUCLEOTIDE SEQUENCE</scope>
    <source>
        <strain evidence="3 5">CCMP2712</strain>
    </source>
</reference>
<organism evidence="3">
    <name type="scientific">Guillardia theta (strain CCMP2712)</name>
    <name type="common">Cryptophyte</name>
    <dbReference type="NCBI Taxonomy" id="905079"/>
    <lineage>
        <taxon>Eukaryota</taxon>
        <taxon>Cryptophyceae</taxon>
        <taxon>Pyrenomonadales</taxon>
        <taxon>Geminigeraceae</taxon>
        <taxon>Guillardia</taxon>
    </lineage>
</organism>
<dbReference type="GO" id="GO:0007064">
    <property type="term" value="P:mitotic sister chromatid cohesion"/>
    <property type="evidence" value="ECO:0007669"/>
    <property type="project" value="TreeGrafter"/>
</dbReference>
<feature type="domain" description="N-acetyltransferase" evidence="2">
    <location>
        <begin position="128"/>
        <end position="275"/>
    </location>
</feature>
<keyword evidence="5" id="KW-1185">Reference proteome</keyword>
<reference evidence="4" key="3">
    <citation type="submission" date="2016-03" db="UniProtKB">
        <authorList>
            <consortium name="EnsemblProtists"/>
        </authorList>
    </citation>
    <scope>IDENTIFICATION</scope>
</reference>
<gene>
    <name evidence="3" type="ORF">GUITHDRAFT_99255</name>
</gene>
<evidence type="ECO:0000259" key="2">
    <source>
        <dbReference type="PROSITE" id="PS51186"/>
    </source>
</evidence>
<dbReference type="GO" id="GO:0008080">
    <property type="term" value="F:N-acetyltransferase activity"/>
    <property type="evidence" value="ECO:0007669"/>
    <property type="project" value="TreeGrafter"/>
</dbReference>